<dbReference type="Proteomes" id="UP001517247">
    <property type="component" value="Unassembled WGS sequence"/>
</dbReference>
<evidence type="ECO:0000313" key="1">
    <source>
        <dbReference type="EMBL" id="MFN0256642.1"/>
    </source>
</evidence>
<organism evidence="1 2">
    <name type="scientific">Pedobacter ureilyticus</name>
    <dbReference type="NCBI Taxonomy" id="1393051"/>
    <lineage>
        <taxon>Bacteria</taxon>
        <taxon>Pseudomonadati</taxon>
        <taxon>Bacteroidota</taxon>
        <taxon>Sphingobacteriia</taxon>
        <taxon>Sphingobacteriales</taxon>
        <taxon>Sphingobacteriaceae</taxon>
        <taxon>Pedobacter</taxon>
    </lineage>
</organism>
<evidence type="ECO:0000313" key="2">
    <source>
        <dbReference type="Proteomes" id="UP001517247"/>
    </source>
</evidence>
<name>A0ABW9J9T0_9SPHI</name>
<reference evidence="1 2" key="1">
    <citation type="submission" date="2024-12" db="EMBL/GenBank/DDBJ databases">
        <authorList>
            <person name="Hu S."/>
        </authorList>
    </citation>
    <scope>NUCLEOTIDE SEQUENCE [LARGE SCALE GENOMIC DNA]</scope>
    <source>
        <strain evidence="1 2">THG-T11</strain>
    </source>
</reference>
<dbReference type="RefSeq" id="WP_138723734.1">
    <property type="nucleotide sequence ID" value="NZ_SSHJ02000007.1"/>
</dbReference>
<dbReference type="Pfam" id="PF14112">
    <property type="entry name" value="DUF4284"/>
    <property type="match status" value="1"/>
</dbReference>
<sequence length="248" mass="28040">MSKIHIWTGNFKSENELNHYLDQSDYLRAWAVYDNEPATEDAAADEEPSPELRCQFCKENELDDYDPDAMTYCFAKNGFAIKEAASVIPTDTTQLRKLVNKSGIENFNALIAYEDDNLKPQKDNGQKRMNYLGCIEEDVRKSDSISQHYLWAGETKVNKNEALKMINLTEDQLITIKCQYASYKKRLDEFIVIEVPDFNLAESMVLAADSGNFPKEASTILLITTKPGLSIDGLHVGKLLGLEFIGSF</sequence>
<comment type="caution">
    <text evidence="1">The sequence shown here is derived from an EMBL/GenBank/DDBJ whole genome shotgun (WGS) entry which is preliminary data.</text>
</comment>
<keyword evidence="2" id="KW-1185">Reference proteome</keyword>
<accession>A0ABW9J9T0</accession>
<gene>
    <name evidence="1" type="ORF">E6A44_013725</name>
</gene>
<dbReference type="InterPro" id="IPR025560">
    <property type="entry name" value="Imm22"/>
</dbReference>
<dbReference type="EMBL" id="SSHJ02000007">
    <property type="protein sequence ID" value="MFN0256642.1"/>
    <property type="molecule type" value="Genomic_DNA"/>
</dbReference>
<protein>
    <submittedName>
        <fullName evidence="1">Immunity 22 family protein</fullName>
    </submittedName>
</protein>
<proteinExistence type="predicted"/>